<evidence type="ECO:0000313" key="1">
    <source>
        <dbReference type="Proteomes" id="UP000887580"/>
    </source>
</evidence>
<reference evidence="2" key="1">
    <citation type="submission" date="2022-11" db="UniProtKB">
        <authorList>
            <consortium name="WormBaseParasite"/>
        </authorList>
    </citation>
    <scope>IDENTIFICATION</scope>
</reference>
<protein>
    <submittedName>
        <fullName evidence="2">Uncharacterized protein</fullName>
    </submittedName>
</protein>
<name>A0AC35FKQ9_9BILA</name>
<dbReference type="Proteomes" id="UP000887580">
    <property type="component" value="Unplaced"/>
</dbReference>
<accession>A0AC35FKQ9</accession>
<evidence type="ECO:0000313" key="2">
    <source>
        <dbReference type="WBParaSite" id="PS1159_v2.g18413.t1"/>
    </source>
</evidence>
<sequence>MVQNGRYPHRTQAISPLPNPRSVYDSDYDPSYLKKASESGNTHYDTMEIKSRANRASYRPQYYNVKSGQNDYSSGSEQASPNKRNQTAEEYLLESYHKKTTGSRYLPTNNY</sequence>
<proteinExistence type="predicted"/>
<organism evidence="1 2">
    <name type="scientific">Panagrolaimus sp. PS1159</name>
    <dbReference type="NCBI Taxonomy" id="55785"/>
    <lineage>
        <taxon>Eukaryota</taxon>
        <taxon>Metazoa</taxon>
        <taxon>Ecdysozoa</taxon>
        <taxon>Nematoda</taxon>
        <taxon>Chromadorea</taxon>
        <taxon>Rhabditida</taxon>
        <taxon>Tylenchina</taxon>
        <taxon>Panagrolaimomorpha</taxon>
        <taxon>Panagrolaimoidea</taxon>
        <taxon>Panagrolaimidae</taxon>
        <taxon>Panagrolaimus</taxon>
    </lineage>
</organism>
<dbReference type="WBParaSite" id="PS1159_v2.g18413.t1">
    <property type="protein sequence ID" value="PS1159_v2.g18413.t1"/>
    <property type="gene ID" value="PS1159_v2.g18413"/>
</dbReference>